<accession>A0A2U3DXA1</accession>
<proteinExistence type="predicted"/>
<dbReference type="EMBL" id="LCWV01000022">
    <property type="protein sequence ID" value="PWI66883.1"/>
    <property type="molecule type" value="Genomic_DNA"/>
</dbReference>
<evidence type="ECO:0000313" key="3">
    <source>
        <dbReference type="Proteomes" id="UP000245956"/>
    </source>
</evidence>
<protein>
    <submittedName>
        <fullName evidence="2">Uncharacterized protein</fullName>
    </submittedName>
</protein>
<dbReference type="Proteomes" id="UP000245956">
    <property type="component" value="Unassembled WGS sequence"/>
</dbReference>
<evidence type="ECO:0000256" key="1">
    <source>
        <dbReference type="SAM" id="MobiDB-lite"/>
    </source>
</evidence>
<feature type="region of interest" description="Disordered" evidence="1">
    <location>
        <begin position="130"/>
        <end position="163"/>
    </location>
</feature>
<feature type="region of interest" description="Disordered" evidence="1">
    <location>
        <begin position="321"/>
        <end position="384"/>
    </location>
</feature>
<comment type="caution">
    <text evidence="2">The sequence shown here is derived from an EMBL/GenBank/DDBJ whole genome shotgun (WGS) entry which is preliminary data.</text>
</comment>
<feature type="region of interest" description="Disordered" evidence="1">
    <location>
        <begin position="216"/>
        <end position="239"/>
    </location>
</feature>
<gene>
    <name evidence="2" type="ORF">PCL_04727</name>
</gene>
<sequence length="384" mass="39930">MVHGHTLTAVRFAPVNPPSGEPNLASLCGAVAPFPNAGASVAAQRGNRQWLIAAHTQRPQLRSAGANDGSCLLGAVAVAWQGRRQGAETQWEGHVGVCATNVAVVHVMLLAKLGDGRSVGTAGVAWTARARERASQAPGEAKQDPSDAPTSNHGDGLDSGGRVQADVEWDDGFQAAHEMEAPAPIGSGCRDKRGSVVWIGILRWLGMDPRPLKMVPLNSKGQGKGKGKGTCTRRLSPGGLIGPVVDGNKMLLVRAQNHGHPEPPCLASAPFRHGAGGRAAAAAALADSSHEVRTGLNVIDQLWSPYMRLVPVLVLRSFPLSPRGKDTGADLAREEEPTAGPTTSEFSCAPPVPSPRPASAGDARVPVRYDPVASAETARPDAHP</sequence>
<reference evidence="2 3" key="1">
    <citation type="journal article" date="2016" name="Front. Microbiol.">
        <title>Genome and transcriptome sequences reveal the specific parasitism of the nematophagous Purpureocillium lilacinum 36-1.</title>
        <authorList>
            <person name="Xie J."/>
            <person name="Li S."/>
            <person name="Mo C."/>
            <person name="Xiao X."/>
            <person name="Peng D."/>
            <person name="Wang G."/>
            <person name="Xiao Y."/>
        </authorList>
    </citation>
    <scope>NUCLEOTIDE SEQUENCE [LARGE SCALE GENOMIC DNA]</scope>
    <source>
        <strain evidence="2 3">36-1</strain>
    </source>
</reference>
<dbReference type="AlphaFoldDB" id="A0A2U3DXA1"/>
<feature type="compositionally biased region" description="Basic and acidic residues" evidence="1">
    <location>
        <begin position="323"/>
        <end position="336"/>
    </location>
</feature>
<organism evidence="2 3">
    <name type="scientific">Purpureocillium lilacinum</name>
    <name type="common">Paecilomyces lilacinus</name>
    <dbReference type="NCBI Taxonomy" id="33203"/>
    <lineage>
        <taxon>Eukaryota</taxon>
        <taxon>Fungi</taxon>
        <taxon>Dikarya</taxon>
        <taxon>Ascomycota</taxon>
        <taxon>Pezizomycotina</taxon>
        <taxon>Sordariomycetes</taxon>
        <taxon>Hypocreomycetidae</taxon>
        <taxon>Hypocreales</taxon>
        <taxon>Ophiocordycipitaceae</taxon>
        <taxon>Purpureocillium</taxon>
    </lineage>
</organism>
<name>A0A2U3DXA1_PURLI</name>
<evidence type="ECO:0000313" key="2">
    <source>
        <dbReference type="EMBL" id="PWI66883.1"/>
    </source>
</evidence>